<dbReference type="SMART" id="SM00065">
    <property type="entry name" value="GAF"/>
    <property type="match status" value="1"/>
</dbReference>
<evidence type="ECO:0000313" key="5">
    <source>
        <dbReference type="EMBL" id="KPL73814.1"/>
    </source>
</evidence>
<evidence type="ECO:0000313" key="6">
    <source>
        <dbReference type="Proteomes" id="UP000050514"/>
    </source>
</evidence>
<keyword evidence="6" id="KW-1185">Reference proteome</keyword>
<dbReference type="Pfam" id="PF13185">
    <property type="entry name" value="GAF_2"/>
    <property type="match status" value="1"/>
</dbReference>
<feature type="transmembrane region" description="Helical" evidence="3">
    <location>
        <begin position="59"/>
        <end position="76"/>
    </location>
</feature>
<dbReference type="AlphaFoldDB" id="A0A0P6X2H4"/>
<keyword evidence="1" id="KW-0378">Hydrolase</keyword>
<organism evidence="5 6">
    <name type="scientific">Bellilinea caldifistulae</name>
    <dbReference type="NCBI Taxonomy" id="360411"/>
    <lineage>
        <taxon>Bacteria</taxon>
        <taxon>Bacillati</taxon>
        <taxon>Chloroflexota</taxon>
        <taxon>Anaerolineae</taxon>
        <taxon>Anaerolineales</taxon>
        <taxon>Anaerolineaceae</taxon>
        <taxon>Bellilinea</taxon>
    </lineage>
</organism>
<feature type="transmembrane region" description="Helical" evidence="3">
    <location>
        <begin position="134"/>
        <end position="153"/>
    </location>
</feature>
<feature type="domain" description="GAF" evidence="4">
    <location>
        <begin position="247"/>
        <end position="395"/>
    </location>
</feature>
<protein>
    <recommendedName>
        <fullName evidence="4">GAF domain-containing protein</fullName>
    </recommendedName>
</protein>
<reference evidence="5 6" key="1">
    <citation type="submission" date="2015-07" db="EMBL/GenBank/DDBJ databases">
        <title>Draft genome of Bellilinea caldifistulae DSM 17877.</title>
        <authorList>
            <person name="Hemp J."/>
            <person name="Ward L.M."/>
            <person name="Pace L.A."/>
            <person name="Fischer W.W."/>
        </authorList>
    </citation>
    <scope>NUCLEOTIDE SEQUENCE [LARGE SCALE GENOMIC DNA]</scope>
    <source>
        <strain evidence="5 6">GOMI-1</strain>
    </source>
</reference>
<feature type="transmembrane region" description="Helical" evidence="3">
    <location>
        <begin position="83"/>
        <end position="103"/>
    </location>
</feature>
<dbReference type="OrthoDB" id="153145at2"/>
<feature type="transmembrane region" description="Helical" evidence="3">
    <location>
        <begin position="33"/>
        <end position="53"/>
    </location>
</feature>
<comment type="caution">
    <text evidence="5">The sequence shown here is derived from an EMBL/GenBank/DDBJ whole genome shotgun (WGS) entry which is preliminary data.</text>
</comment>
<proteinExistence type="predicted"/>
<dbReference type="STRING" id="360411.AC812_13565"/>
<feature type="transmembrane region" description="Helical" evidence="3">
    <location>
        <begin position="109"/>
        <end position="127"/>
    </location>
</feature>
<dbReference type="SUPFAM" id="SSF55781">
    <property type="entry name" value="GAF domain-like"/>
    <property type="match status" value="3"/>
</dbReference>
<keyword evidence="2" id="KW-0175">Coiled coil</keyword>
<keyword evidence="3" id="KW-0812">Transmembrane</keyword>
<evidence type="ECO:0000259" key="4">
    <source>
        <dbReference type="SMART" id="SM00065"/>
    </source>
</evidence>
<dbReference type="InterPro" id="IPR003018">
    <property type="entry name" value="GAF"/>
</dbReference>
<dbReference type="Proteomes" id="UP000050514">
    <property type="component" value="Unassembled WGS sequence"/>
</dbReference>
<evidence type="ECO:0000256" key="3">
    <source>
        <dbReference type="SAM" id="Phobius"/>
    </source>
</evidence>
<accession>A0A0P6X2H4</accession>
<dbReference type="InterPro" id="IPR029016">
    <property type="entry name" value="GAF-like_dom_sf"/>
</dbReference>
<gene>
    <name evidence="5" type="ORF">AC812_13565</name>
</gene>
<sequence length="568" mass="63055">MSQNLPTRPYSSLSSAFSRGGEVDDLSGALQPILNLTSVLSLAAYLWIAFQNALTQQPLLPLALAPLLALLLLVTFRQSFSTSLRTGFLIIFYLLVGFALFLLGEMQSIGLLLFLTAVQVALIFWNGKAGMTTFLVSLALILTAGISLHFGLLKPFGLGTQSLELVPFIGLIAAFVLSNWVLAMISGHLLKVYNRAASSEKELSQILDEERKNLEARIEERTRLLTRQTSLMETAGEIAHQISMETSQENLFRNTIQLIRDRLGYYHAGIFLMDDTDEYAVLVSALGEAGEKMLAQGHRLKKGEEGIVGNVVARGEARIALDVGKDAVHFKNPLLPYTRSEIALPIKIGDRVLGALDIQSTEPEAFSQVDIQSLQIIANQLAVALERIRLIDQLQQTVADLESGYRTETRKSWRMYIRSSRKTRGFRYDPDRKQVEPIPVVKNPSQSLSDAQTVQVPLHSRGEVIGVLNIKFKGGQPSPEIQRLLHTTAERLGSALETARLLEELQLRAEREHLVGDLATQVRSSTDFEQILKTTAQQIRQKLGLREVTVQILPSQEIQHGDYPLEVS</sequence>
<dbReference type="Gene3D" id="3.30.450.40">
    <property type="match status" value="3"/>
</dbReference>
<dbReference type="GO" id="GO:0016791">
    <property type="term" value="F:phosphatase activity"/>
    <property type="evidence" value="ECO:0007669"/>
    <property type="project" value="TreeGrafter"/>
</dbReference>
<feature type="transmembrane region" description="Helical" evidence="3">
    <location>
        <begin position="165"/>
        <end position="185"/>
    </location>
</feature>
<evidence type="ECO:0000256" key="2">
    <source>
        <dbReference type="SAM" id="Coils"/>
    </source>
</evidence>
<evidence type="ECO:0000256" key="1">
    <source>
        <dbReference type="ARBA" id="ARBA00022801"/>
    </source>
</evidence>
<dbReference type="PANTHER" id="PTHR43156:SF2">
    <property type="entry name" value="STAGE II SPORULATION PROTEIN E"/>
    <property type="match status" value="1"/>
</dbReference>
<name>A0A0P6X2H4_9CHLR</name>
<keyword evidence="3" id="KW-0472">Membrane</keyword>
<dbReference type="PANTHER" id="PTHR43156">
    <property type="entry name" value="STAGE II SPORULATION PROTEIN E-RELATED"/>
    <property type="match status" value="1"/>
</dbReference>
<dbReference type="EMBL" id="LGHJ01000019">
    <property type="protein sequence ID" value="KPL73814.1"/>
    <property type="molecule type" value="Genomic_DNA"/>
</dbReference>
<dbReference type="InterPro" id="IPR052016">
    <property type="entry name" value="Bact_Sigma-Reg"/>
</dbReference>
<keyword evidence="3" id="KW-1133">Transmembrane helix</keyword>
<dbReference type="RefSeq" id="WP_061917376.1">
    <property type="nucleotide sequence ID" value="NZ_DF967971.1"/>
</dbReference>
<feature type="coiled-coil region" evidence="2">
    <location>
        <begin position="197"/>
        <end position="224"/>
    </location>
</feature>